<feature type="compositionally biased region" description="Acidic residues" evidence="8">
    <location>
        <begin position="451"/>
        <end position="464"/>
    </location>
</feature>
<keyword evidence="11" id="KW-1185">Reference proteome</keyword>
<keyword evidence="4" id="KW-0597">Phosphoprotein</keyword>
<organism evidence="10 11">
    <name type="scientific">Mola mola</name>
    <name type="common">Ocean sunfish</name>
    <name type="synonym">Tetraodon mola</name>
    <dbReference type="NCBI Taxonomy" id="94237"/>
    <lineage>
        <taxon>Eukaryota</taxon>
        <taxon>Metazoa</taxon>
        <taxon>Chordata</taxon>
        <taxon>Craniata</taxon>
        <taxon>Vertebrata</taxon>
        <taxon>Euteleostomi</taxon>
        <taxon>Actinopterygii</taxon>
        <taxon>Neopterygii</taxon>
        <taxon>Teleostei</taxon>
        <taxon>Neoteleostei</taxon>
        <taxon>Acanthomorphata</taxon>
        <taxon>Eupercaria</taxon>
        <taxon>Tetraodontiformes</taxon>
        <taxon>Molidae</taxon>
        <taxon>Mola</taxon>
    </lineage>
</organism>
<comment type="similarity">
    <text evidence="2">Belongs to the FIP1 family.</text>
</comment>
<keyword evidence="6" id="KW-0539">Nucleus</keyword>
<protein>
    <recommendedName>
        <fullName evidence="3">Pre-mRNA 3'-end-processing factor FIP1</fullName>
    </recommendedName>
    <alternativeName>
        <fullName evidence="7">FIP1-like 1 protein</fullName>
    </alternativeName>
</protein>
<comment type="subcellular location">
    <subcellularLocation>
        <location evidence="1">Nucleus</location>
    </subcellularLocation>
</comment>
<name>A0A3Q3WEY9_MOLML</name>
<feature type="domain" description="Pre-mRNA polyadenylation factor Fip1" evidence="9">
    <location>
        <begin position="85"/>
        <end position="127"/>
    </location>
</feature>
<reference evidence="10" key="1">
    <citation type="submission" date="2025-08" db="UniProtKB">
        <authorList>
            <consortium name="Ensembl"/>
        </authorList>
    </citation>
    <scope>IDENTIFICATION</scope>
</reference>
<evidence type="ECO:0000256" key="7">
    <source>
        <dbReference type="ARBA" id="ARBA00031816"/>
    </source>
</evidence>
<dbReference type="AlphaFoldDB" id="A0A3Q3WEY9"/>
<feature type="compositionally biased region" description="Basic residues" evidence="8">
    <location>
        <begin position="432"/>
        <end position="442"/>
    </location>
</feature>
<dbReference type="OMA" id="XADLSDY"/>
<evidence type="ECO:0000256" key="5">
    <source>
        <dbReference type="ARBA" id="ARBA00022664"/>
    </source>
</evidence>
<proteinExistence type="inferred from homology"/>
<feature type="region of interest" description="Disordered" evidence="8">
    <location>
        <begin position="381"/>
        <end position="464"/>
    </location>
</feature>
<feature type="compositionally biased region" description="Basic and acidic residues" evidence="8">
    <location>
        <begin position="381"/>
        <end position="400"/>
    </location>
</feature>
<dbReference type="Pfam" id="PF05182">
    <property type="entry name" value="Fip1"/>
    <property type="match status" value="1"/>
</dbReference>
<feature type="region of interest" description="Disordered" evidence="8">
    <location>
        <begin position="321"/>
        <end position="364"/>
    </location>
</feature>
<dbReference type="PANTHER" id="PTHR13484">
    <property type="entry name" value="FIP1-LIKE 1 PROTEIN"/>
    <property type="match status" value="1"/>
</dbReference>
<evidence type="ECO:0000256" key="2">
    <source>
        <dbReference type="ARBA" id="ARBA00007459"/>
    </source>
</evidence>
<evidence type="ECO:0000256" key="6">
    <source>
        <dbReference type="ARBA" id="ARBA00023242"/>
    </source>
</evidence>
<reference evidence="10" key="2">
    <citation type="submission" date="2025-09" db="UniProtKB">
        <authorList>
            <consortium name="Ensembl"/>
        </authorList>
    </citation>
    <scope>IDENTIFICATION</scope>
</reference>
<dbReference type="Ensembl" id="ENSMMOT00000010895.1">
    <property type="protein sequence ID" value="ENSMMOP00000010712.1"/>
    <property type="gene ID" value="ENSMMOG00000008262.1"/>
</dbReference>
<sequence length="464" mass="52943">MSAEEADKTATTDASAGDEEEEWLYGGKNIYLSTQVQLLQAVTDTYERICCSVVVHDLSFILLAAKLKGVDLDAPGNINGVPVMEVEMESFEEKPWRKPGADLSDYFNYGFNEETWKAYCEKQKRLRMGLEVSAVSSVTSKITVQQGRTGNDKDMSNVSVHTSKPDFTSPVSLYKSSVTQVTRISPPQWTGPPVQDMSYYTKSSGTIDVIGGQTATISRVEGRRRHNLDGNNIQVIAEQSDTDASAAKIPTFFPPGPIPPNIPPPPFLPPPPNVSTAPPLIPPPSKFSTDSLFIYFYCFSGAYPPPLAGGVPPPWPPMMDNSKPWDYYSRRDDKRDKERERPRERTHEREREREHSPSAMSYTSMCLYSDEERYRYREYQERGYGERHRDRSSREKEERHRERRHREKEEGRHKSSRSSSRRRHDSEEGDSHRRHKHKKSKRSKEGKEAGEDISADQENQESIE</sequence>
<feature type="compositionally biased region" description="Basic and acidic residues" evidence="8">
    <location>
        <begin position="328"/>
        <end position="356"/>
    </location>
</feature>
<dbReference type="STRING" id="94237.ENSMMOP00000010712"/>
<dbReference type="InterPro" id="IPR007854">
    <property type="entry name" value="Fip1_dom"/>
</dbReference>
<dbReference type="GO" id="GO:0006397">
    <property type="term" value="P:mRNA processing"/>
    <property type="evidence" value="ECO:0007669"/>
    <property type="project" value="UniProtKB-KW"/>
</dbReference>
<evidence type="ECO:0000256" key="1">
    <source>
        <dbReference type="ARBA" id="ARBA00004123"/>
    </source>
</evidence>
<evidence type="ECO:0000256" key="3">
    <source>
        <dbReference type="ARBA" id="ARBA00017456"/>
    </source>
</evidence>
<feature type="compositionally biased region" description="Basic residues" evidence="8">
    <location>
        <begin position="414"/>
        <end position="423"/>
    </location>
</feature>
<keyword evidence="5" id="KW-0507">mRNA processing</keyword>
<accession>A0A3Q3WEY9</accession>
<evidence type="ECO:0000259" key="9">
    <source>
        <dbReference type="Pfam" id="PF05182"/>
    </source>
</evidence>
<dbReference type="InterPro" id="IPR051187">
    <property type="entry name" value="Pre-mRNA_3'-end_processing_reg"/>
</dbReference>
<evidence type="ECO:0000313" key="10">
    <source>
        <dbReference type="Ensembl" id="ENSMMOP00000010712.1"/>
    </source>
</evidence>
<dbReference type="PANTHER" id="PTHR13484:SF9">
    <property type="entry name" value="PRE-MRNA 3'-END-PROCESSING FACTOR FIP1"/>
    <property type="match status" value="1"/>
</dbReference>
<evidence type="ECO:0000313" key="11">
    <source>
        <dbReference type="Proteomes" id="UP000261620"/>
    </source>
</evidence>
<evidence type="ECO:0000256" key="4">
    <source>
        <dbReference type="ARBA" id="ARBA00022553"/>
    </source>
</evidence>
<dbReference type="Proteomes" id="UP000261620">
    <property type="component" value="Unplaced"/>
</dbReference>
<evidence type="ECO:0000256" key="8">
    <source>
        <dbReference type="SAM" id="MobiDB-lite"/>
    </source>
</evidence>
<dbReference type="GO" id="GO:0005847">
    <property type="term" value="C:mRNA cleavage and polyadenylation specificity factor complex"/>
    <property type="evidence" value="ECO:0007669"/>
    <property type="project" value="TreeGrafter"/>
</dbReference>